<dbReference type="EMBL" id="CP138204">
    <property type="protein sequence ID" value="WPC75948.1"/>
    <property type="molecule type" value="Genomic_DNA"/>
</dbReference>
<keyword evidence="2" id="KW-1185">Reference proteome</keyword>
<accession>A0ABZ0QKJ7</accession>
<name>A0ABZ0QKJ7_9VIBR</name>
<evidence type="ECO:0000313" key="1">
    <source>
        <dbReference type="EMBL" id="WPC75948.1"/>
    </source>
</evidence>
<proteinExistence type="predicted"/>
<organism evidence="1 2">
    <name type="scientific">Vibrio porteresiae DSM 19223</name>
    <dbReference type="NCBI Taxonomy" id="1123496"/>
    <lineage>
        <taxon>Bacteria</taxon>
        <taxon>Pseudomonadati</taxon>
        <taxon>Pseudomonadota</taxon>
        <taxon>Gammaproteobacteria</taxon>
        <taxon>Vibrionales</taxon>
        <taxon>Vibrionaceae</taxon>
        <taxon>Vibrio</taxon>
    </lineage>
</organism>
<reference evidence="1 2" key="1">
    <citation type="submission" date="2023-11" db="EMBL/GenBank/DDBJ databases">
        <title>Plant-associative lifestyle of Vibrio porteresiae and its evolutionary dynamics.</title>
        <authorList>
            <person name="Rameshkumar N."/>
            <person name="Kirti K."/>
        </authorList>
    </citation>
    <scope>NUCLEOTIDE SEQUENCE [LARGE SCALE GENOMIC DNA]</scope>
    <source>
        <strain evidence="1 2">MSSRF30</strain>
    </source>
</reference>
<evidence type="ECO:0008006" key="3">
    <source>
        <dbReference type="Google" id="ProtNLM"/>
    </source>
</evidence>
<evidence type="ECO:0000313" key="2">
    <source>
        <dbReference type="Proteomes" id="UP001304071"/>
    </source>
</evidence>
<gene>
    <name evidence="1" type="ORF">R8Z52_23835</name>
</gene>
<dbReference type="RefSeq" id="WP_261897916.1">
    <property type="nucleotide sequence ID" value="NZ_AP024896.1"/>
</dbReference>
<sequence>MNVSTLAKAAVVVGLGFALMACDNEGPMEKAGKKVDQAATDTQNAIEDKCEDIKSDLNQKDTDC</sequence>
<dbReference type="Proteomes" id="UP001304071">
    <property type="component" value="Chromosome 2"/>
</dbReference>
<protein>
    <recommendedName>
        <fullName evidence="3">Lipoprotein</fullName>
    </recommendedName>
</protein>